<sequence length="229" mass="25118">MIRRAMIFAAGRGERMRPLTDATPKPLLRVGGKMLIEHHLEKLAAAGIEEVVINTSHLADQFAAALGDGARWGLRIRYSYEGPQPLETGGGIKHALPLLGDEPFIAVSADIVSDYDYARLPVEPEGLAHLVMVPNPAFHPRGDFWLDGDSLNEDGAGERLTFGNIGVYRPELVAGEPAERFKLLPAYQRAMRAGRLSGERHDGSWRNLGTPEQLAELATTIRERPHLSS</sequence>
<dbReference type="CDD" id="cd06422">
    <property type="entry name" value="NTP_transferase_like_1"/>
    <property type="match status" value="1"/>
</dbReference>
<reference evidence="4 5" key="1">
    <citation type="journal article" date="2019" name="Int. J. Syst. Evol. Microbiol.">
        <title>The Global Catalogue of Microorganisms (GCM) 10K type strain sequencing project: providing services to taxonomists for standard genome sequencing and annotation.</title>
        <authorList>
            <consortium name="The Broad Institute Genomics Platform"/>
            <consortium name="The Broad Institute Genome Sequencing Center for Infectious Disease"/>
            <person name="Wu L."/>
            <person name="Ma J."/>
        </authorList>
    </citation>
    <scope>NUCLEOTIDE SEQUENCE [LARGE SCALE GENOMIC DNA]</scope>
    <source>
        <strain evidence="4 5">JCM 15421</strain>
    </source>
</reference>
<evidence type="ECO:0000256" key="1">
    <source>
        <dbReference type="ARBA" id="ARBA00022679"/>
    </source>
</evidence>
<proteinExistence type="predicted"/>
<dbReference type="Proteomes" id="UP001501523">
    <property type="component" value="Unassembled WGS sequence"/>
</dbReference>
<dbReference type="InterPro" id="IPR054790">
    <property type="entry name" value="MurU"/>
</dbReference>
<organism evidence="4 5">
    <name type="scientific">Dokdonella soli</name>
    <dbReference type="NCBI Taxonomy" id="529810"/>
    <lineage>
        <taxon>Bacteria</taxon>
        <taxon>Pseudomonadati</taxon>
        <taxon>Pseudomonadota</taxon>
        <taxon>Gammaproteobacteria</taxon>
        <taxon>Lysobacterales</taxon>
        <taxon>Rhodanobacteraceae</taxon>
        <taxon>Dokdonella</taxon>
    </lineage>
</organism>
<gene>
    <name evidence="4" type="ORF">GCM10009105_17030</name>
</gene>
<dbReference type="Pfam" id="PF00483">
    <property type="entry name" value="NTP_transferase"/>
    <property type="match status" value="1"/>
</dbReference>
<dbReference type="SUPFAM" id="SSF53448">
    <property type="entry name" value="Nucleotide-diphospho-sugar transferases"/>
    <property type="match status" value="1"/>
</dbReference>
<keyword evidence="2" id="KW-0548">Nucleotidyltransferase</keyword>
<dbReference type="Gene3D" id="3.90.550.10">
    <property type="entry name" value="Spore Coat Polysaccharide Biosynthesis Protein SpsA, Chain A"/>
    <property type="match status" value="1"/>
</dbReference>
<comment type="caution">
    <text evidence="4">The sequence shown here is derived from an EMBL/GenBank/DDBJ whole genome shotgun (WGS) entry which is preliminary data.</text>
</comment>
<keyword evidence="5" id="KW-1185">Reference proteome</keyword>
<accession>A0ABN1IHN0</accession>
<evidence type="ECO:0000313" key="5">
    <source>
        <dbReference type="Proteomes" id="UP001501523"/>
    </source>
</evidence>
<keyword evidence="1" id="KW-0808">Transferase</keyword>
<dbReference type="PANTHER" id="PTHR43584">
    <property type="entry name" value="NUCLEOTIDYL TRANSFERASE"/>
    <property type="match status" value="1"/>
</dbReference>
<evidence type="ECO:0000313" key="4">
    <source>
        <dbReference type="EMBL" id="GAA0713513.1"/>
    </source>
</evidence>
<dbReference type="InterPro" id="IPR029044">
    <property type="entry name" value="Nucleotide-diphossugar_trans"/>
</dbReference>
<protein>
    <submittedName>
        <fullName evidence="4">Nucleotidyltransferase family protein</fullName>
    </submittedName>
</protein>
<dbReference type="NCBIfam" id="NF045761">
    <property type="entry name" value="NAMPUrTaseMurU"/>
    <property type="match status" value="1"/>
</dbReference>
<dbReference type="InterPro" id="IPR050065">
    <property type="entry name" value="GlmU-like"/>
</dbReference>
<dbReference type="PANTHER" id="PTHR43584:SF8">
    <property type="entry name" value="N-ACETYLMURAMATE ALPHA-1-PHOSPHATE URIDYLYLTRANSFERASE"/>
    <property type="match status" value="1"/>
</dbReference>
<evidence type="ECO:0000256" key="2">
    <source>
        <dbReference type="ARBA" id="ARBA00022695"/>
    </source>
</evidence>
<name>A0ABN1IHN0_9GAMM</name>
<feature type="domain" description="Nucleotidyl transferase" evidence="3">
    <location>
        <begin position="5"/>
        <end position="119"/>
    </location>
</feature>
<dbReference type="InterPro" id="IPR005835">
    <property type="entry name" value="NTP_transferase_dom"/>
</dbReference>
<evidence type="ECO:0000259" key="3">
    <source>
        <dbReference type="Pfam" id="PF00483"/>
    </source>
</evidence>
<dbReference type="EMBL" id="BAAAEU010000007">
    <property type="protein sequence ID" value="GAA0713513.1"/>
    <property type="molecule type" value="Genomic_DNA"/>
</dbReference>